<reference evidence="5 6" key="1">
    <citation type="journal article" date="1997" name="Nature">
        <title>The complete genome sequence of the hyperthermophilic, sulphate-reducing archaeon Archaeoglobus fulgidus.</title>
        <authorList>
            <person name="Klenk H.P."/>
            <person name="Clayton R.A."/>
            <person name="Tomb J."/>
            <person name="White O."/>
            <person name="Nelson K.E."/>
            <person name="Ketchum K.A."/>
            <person name="Dodson R.J."/>
            <person name="Gwinn M."/>
            <person name="Hickey E.K."/>
            <person name="Peterson J.D."/>
            <person name="Richardson D.L."/>
            <person name="Kerlavage A.R."/>
            <person name="Graham D.E."/>
            <person name="Kyrpides N.C."/>
            <person name="Fleischmann R.D."/>
            <person name="Quackenbush J."/>
            <person name="Lee N.H."/>
            <person name="Sutton G.G."/>
            <person name="Gill S."/>
            <person name="Kirkness E.F."/>
            <person name="Dougherty B.A."/>
            <person name="McKenney K."/>
            <person name="Adams M.D."/>
            <person name="Loftus B."/>
            <person name="Peterson S."/>
            <person name="Reich C.I."/>
            <person name="McNeil L.K."/>
            <person name="Badger J.H."/>
            <person name="Glodek A."/>
            <person name="Zhou L."/>
            <person name="Overbeek R."/>
            <person name="Gocayne J.D."/>
            <person name="Weidman J.F."/>
            <person name="McDonald L."/>
            <person name="Utterback T."/>
            <person name="Cotton M.D."/>
            <person name="Spriggs T."/>
            <person name="Artiach P."/>
            <person name="Kaine B.P."/>
            <person name="Sykes S.M."/>
            <person name="Sadow P.W."/>
            <person name="D'Andrea K.P."/>
            <person name="Bowman C."/>
            <person name="Fujii C."/>
            <person name="Garland S.A."/>
            <person name="Mason T.M."/>
            <person name="Olsen G.J."/>
            <person name="Fraser C.M."/>
            <person name="Smith H.O."/>
            <person name="Woese C.R."/>
            <person name="Venter J.C."/>
        </authorList>
    </citation>
    <scope>NUCLEOTIDE SEQUENCE [LARGE SCALE GENOMIC DNA]</scope>
    <source>
        <strain evidence="6">ATCC 49558 / DSM 4304 / JCM 9628 / NBRC 100126 / VC-16</strain>
    </source>
</reference>
<dbReference type="GO" id="GO:0008047">
    <property type="term" value="F:enzyme activator activity"/>
    <property type="evidence" value="ECO:0007669"/>
    <property type="project" value="InterPro"/>
</dbReference>
<proteinExistence type="inferred from homology"/>
<dbReference type="CDD" id="cd00518">
    <property type="entry name" value="H2MP"/>
    <property type="match status" value="1"/>
</dbReference>
<dbReference type="EMBL" id="AE000782">
    <property type="protein sequence ID" value="AAB89866.1"/>
    <property type="molecule type" value="Genomic_DNA"/>
</dbReference>
<keyword evidence="2" id="KW-0645">Protease</keyword>
<evidence type="ECO:0000256" key="1">
    <source>
        <dbReference type="ARBA" id="ARBA00006814"/>
    </source>
</evidence>
<dbReference type="PhylomeDB" id="O28893"/>
<organism evidence="5 6">
    <name type="scientific">Archaeoglobus fulgidus (strain ATCC 49558 / DSM 4304 / JCM 9628 / NBRC 100126 / VC-16)</name>
    <dbReference type="NCBI Taxonomy" id="224325"/>
    <lineage>
        <taxon>Archaea</taxon>
        <taxon>Methanobacteriati</taxon>
        <taxon>Methanobacteriota</taxon>
        <taxon>Archaeoglobi</taxon>
        <taxon>Archaeoglobales</taxon>
        <taxon>Archaeoglobaceae</taxon>
        <taxon>Archaeoglobus</taxon>
    </lineage>
</organism>
<dbReference type="PIR" id="A69422">
    <property type="entry name" value="A69422"/>
</dbReference>
<dbReference type="SUPFAM" id="SSF53163">
    <property type="entry name" value="HybD-like"/>
    <property type="match status" value="1"/>
</dbReference>
<dbReference type="eggNOG" id="arCOG04429">
    <property type="taxonomic scope" value="Archaea"/>
</dbReference>
<name>O28893_ARCFU</name>
<dbReference type="PRINTS" id="PR00446">
    <property type="entry name" value="HYDRGNUPTAKE"/>
</dbReference>
<dbReference type="HOGENOM" id="CLU_099037_0_2_2"/>
<keyword evidence="3" id="KW-0064">Aspartyl protease</keyword>
<dbReference type="Proteomes" id="UP000002199">
    <property type="component" value="Chromosome"/>
</dbReference>
<dbReference type="EnsemblBacteria" id="AAB89866">
    <property type="protein sequence ID" value="AAB89866"/>
    <property type="gene ID" value="AF_1378"/>
</dbReference>
<dbReference type="STRING" id="224325.AF_1378"/>
<dbReference type="PANTHER" id="PTHR30302">
    <property type="entry name" value="HYDROGENASE 1 MATURATION PROTEASE"/>
    <property type="match status" value="1"/>
</dbReference>
<dbReference type="InterPro" id="IPR023430">
    <property type="entry name" value="Pept_HybD-like_dom_sf"/>
</dbReference>
<dbReference type="InterPro" id="IPR000671">
    <property type="entry name" value="Peptidase_A31"/>
</dbReference>
<dbReference type="NCBIfam" id="TIGR00072">
    <property type="entry name" value="hydrog_prot"/>
    <property type="match status" value="1"/>
</dbReference>
<evidence type="ECO:0000256" key="4">
    <source>
        <dbReference type="ARBA" id="ARBA00022801"/>
    </source>
</evidence>
<dbReference type="PaxDb" id="224325-AF_1378"/>
<dbReference type="AlphaFoldDB" id="O28893"/>
<keyword evidence="6" id="KW-1185">Reference proteome</keyword>
<keyword evidence="4" id="KW-0378">Hydrolase</keyword>
<gene>
    <name evidence="5" type="ordered locus">AF_1378</name>
</gene>
<accession>O28893</accession>
<dbReference type="GO" id="GO:0004190">
    <property type="term" value="F:aspartic-type endopeptidase activity"/>
    <property type="evidence" value="ECO:0007669"/>
    <property type="project" value="UniProtKB-KW"/>
</dbReference>
<evidence type="ECO:0000256" key="3">
    <source>
        <dbReference type="ARBA" id="ARBA00022750"/>
    </source>
</evidence>
<sequence>MSRILVVGVGNPLMGDDGLGIRVVEELKRRRLPKNVTVMDGGTGSFDLVNYFFFYDVVVIVDAVNFGGKPGRVYRLPVERVLKRKIASIHDLDIFYAISAMSAIQAMPRVILIGAEVKNLAEFSEMSSEAEEAVKKVVKRIVKLVTPSSGRRARIRRTRVQRLKPAPT</sequence>
<evidence type="ECO:0000313" key="6">
    <source>
        <dbReference type="Proteomes" id="UP000002199"/>
    </source>
</evidence>
<dbReference type="Gene3D" id="3.40.50.1450">
    <property type="entry name" value="HybD-like"/>
    <property type="match status" value="1"/>
</dbReference>
<dbReference type="PANTHER" id="PTHR30302:SF1">
    <property type="entry name" value="HYDROGENASE 2 MATURATION PROTEASE"/>
    <property type="match status" value="1"/>
</dbReference>
<dbReference type="KEGG" id="afu:AF_1378"/>
<evidence type="ECO:0000313" key="5">
    <source>
        <dbReference type="EMBL" id="AAB89866.1"/>
    </source>
</evidence>
<evidence type="ECO:0000256" key="2">
    <source>
        <dbReference type="ARBA" id="ARBA00022670"/>
    </source>
</evidence>
<dbReference type="Pfam" id="PF01750">
    <property type="entry name" value="HycI"/>
    <property type="match status" value="1"/>
</dbReference>
<dbReference type="DNASU" id="1484602"/>
<comment type="similarity">
    <text evidence="1">Belongs to the peptidase A31 family.</text>
</comment>
<dbReference type="GO" id="GO:0016485">
    <property type="term" value="P:protein processing"/>
    <property type="evidence" value="ECO:0007669"/>
    <property type="project" value="TreeGrafter"/>
</dbReference>
<protein>
    <submittedName>
        <fullName evidence="5">F420-nonreducing hydrogenase (VhtD-2)</fullName>
    </submittedName>
</protein>